<proteinExistence type="predicted"/>
<dbReference type="EMBL" id="NILF01000028">
    <property type="protein sequence ID" value="TWL39926.1"/>
    <property type="molecule type" value="Genomic_DNA"/>
</dbReference>
<protein>
    <submittedName>
        <fullName evidence="1">Uncharacterized protein</fullName>
    </submittedName>
</protein>
<evidence type="ECO:0000313" key="2">
    <source>
        <dbReference type="Proteomes" id="UP000429980"/>
    </source>
</evidence>
<comment type="caution">
    <text evidence="1">The sequence shown here is derived from an EMBL/GenBank/DDBJ whole genome shotgun (WGS) entry which is preliminary data.</text>
</comment>
<accession>A0ABY3FY32</accession>
<reference evidence="1 2" key="1">
    <citation type="submission" date="2019-06" db="EMBL/GenBank/DDBJ databases">
        <title>Genome sequence analysis of &gt;100 Bacillus licheniformis strains suggests intrinsic resistance to this species.</title>
        <authorList>
            <person name="Wels M."/>
            <person name="Siezen R.J."/>
            <person name="Johansen E."/>
            <person name="Stuer-Lauridsen B."/>
            <person name="Bjerre K."/>
            <person name="Nielsen B.K.K."/>
        </authorList>
    </citation>
    <scope>NUCLEOTIDE SEQUENCE [LARGE SCALE GENOMIC DNA]</scope>
    <source>
        <strain evidence="1 2">BAC-15381</strain>
    </source>
</reference>
<keyword evidence="2" id="KW-1185">Reference proteome</keyword>
<sequence>MHNTFVNVNFLKSTNRFLYATGMYRHLGRKKVIVGRFGLDSKEEKTRKSGH</sequence>
<dbReference type="Proteomes" id="UP000429980">
    <property type="component" value="Unassembled WGS sequence"/>
</dbReference>
<evidence type="ECO:0000313" key="1">
    <source>
        <dbReference type="EMBL" id="TWL39926.1"/>
    </source>
</evidence>
<gene>
    <name evidence="1" type="ORF">CHCC15381_1908</name>
</gene>
<organism evidence="1 2">
    <name type="scientific">Bacillus paralicheniformis</name>
    <dbReference type="NCBI Taxonomy" id="1648923"/>
    <lineage>
        <taxon>Bacteria</taxon>
        <taxon>Bacillati</taxon>
        <taxon>Bacillota</taxon>
        <taxon>Bacilli</taxon>
        <taxon>Bacillales</taxon>
        <taxon>Bacillaceae</taxon>
        <taxon>Bacillus</taxon>
    </lineage>
</organism>
<name>A0ABY3FY32_9BACI</name>